<keyword evidence="5 8" id="KW-1133">Transmembrane helix</keyword>
<keyword evidence="4 7" id="KW-0812">Transmembrane</keyword>
<comment type="caution">
    <text evidence="9">The sequence shown here is derived from an EMBL/GenBank/DDBJ whole genome shotgun (WGS) entry which is preliminary data.</text>
</comment>
<dbReference type="GO" id="GO:0015031">
    <property type="term" value="P:protein transport"/>
    <property type="evidence" value="ECO:0007669"/>
    <property type="project" value="UniProtKB-KW"/>
</dbReference>
<evidence type="ECO:0000256" key="4">
    <source>
        <dbReference type="ARBA" id="ARBA00022692"/>
    </source>
</evidence>
<evidence type="ECO:0000256" key="8">
    <source>
        <dbReference type="SAM" id="Phobius"/>
    </source>
</evidence>
<dbReference type="Proteomes" id="UP000823597">
    <property type="component" value="Unassembled WGS sequence"/>
</dbReference>
<keyword evidence="3" id="KW-1003">Cell membrane</keyword>
<organism evidence="9 10">
    <name type="scientific">Candidatus Merdivivens pullistercoris</name>
    <dbReference type="NCBI Taxonomy" id="2840873"/>
    <lineage>
        <taxon>Bacteria</taxon>
        <taxon>Pseudomonadati</taxon>
        <taxon>Bacteroidota</taxon>
        <taxon>Bacteroidia</taxon>
        <taxon>Bacteroidales</taxon>
        <taxon>Muribaculaceae</taxon>
        <taxon>Muribaculaceae incertae sedis</taxon>
        <taxon>Candidatus Merdivivens</taxon>
    </lineage>
</organism>
<evidence type="ECO:0000256" key="1">
    <source>
        <dbReference type="ARBA" id="ARBA00004162"/>
    </source>
</evidence>
<protein>
    <submittedName>
        <fullName evidence="9">Biopolymer transporter ExbD</fullName>
    </submittedName>
</protein>
<dbReference type="PANTHER" id="PTHR30558:SF3">
    <property type="entry name" value="BIOPOLYMER TRANSPORT PROTEIN EXBD-RELATED"/>
    <property type="match status" value="1"/>
</dbReference>
<proteinExistence type="inferred from homology"/>
<dbReference type="GO" id="GO:0005886">
    <property type="term" value="C:plasma membrane"/>
    <property type="evidence" value="ECO:0007669"/>
    <property type="project" value="UniProtKB-SubCell"/>
</dbReference>
<evidence type="ECO:0000313" key="9">
    <source>
        <dbReference type="EMBL" id="MBO8465300.1"/>
    </source>
</evidence>
<dbReference type="EMBL" id="JADIME010000048">
    <property type="protein sequence ID" value="MBO8465300.1"/>
    <property type="molecule type" value="Genomic_DNA"/>
</dbReference>
<evidence type="ECO:0000256" key="3">
    <source>
        <dbReference type="ARBA" id="ARBA00022475"/>
    </source>
</evidence>
<dbReference type="InterPro" id="IPR003400">
    <property type="entry name" value="ExbD"/>
</dbReference>
<dbReference type="AlphaFoldDB" id="A0A9D9I3I5"/>
<evidence type="ECO:0000313" key="10">
    <source>
        <dbReference type="Proteomes" id="UP000823597"/>
    </source>
</evidence>
<accession>A0A9D9I3I5</accession>
<reference evidence="9" key="1">
    <citation type="submission" date="2020-10" db="EMBL/GenBank/DDBJ databases">
        <authorList>
            <person name="Gilroy R."/>
        </authorList>
    </citation>
    <scope>NUCLEOTIDE SEQUENCE</scope>
    <source>
        <strain evidence="9">10037</strain>
    </source>
</reference>
<dbReference type="GO" id="GO:0022857">
    <property type="term" value="F:transmembrane transporter activity"/>
    <property type="evidence" value="ECO:0007669"/>
    <property type="project" value="InterPro"/>
</dbReference>
<dbReference type="Pfam" id="PF02472">
    <property type="entry name" value="ExbD"/>
    <property type="match status" value="1"/>
</dbReference>
<dbReference type="PANTHER" id="PTHR30558">
    <property type="entry name" value="EXBD MEMBRANE COMPONENT OF PMF-DRIVEN MACROMOLECULE IMPORT SYSTEM"/>
    <property type="match status" value="1"/>
</dbReference>
<evidence type="ECO:0000256" key="6">
    <source>
        <dbReference type="ARBA" id="ARBA00023136"/>
    </source>
</evidence>
<evidence type="ECO:0000256" key="5">
    <source>
        <dbReference type="ARBA" id="ARBA00022989"/>
    </source>
</evidence>
<reference evidence="9" key="2">
    <citation type="journal article" date="2021" name="PeerJ">
        <title>Extensive microbial diversity within the chicken gut microbiome revealed by metagenomics and culture.</title>
        <authorList>
            <person name="Gilroy R."/>
            <person name="Ravi A."/>
            <person name="Getino M."/>
            <person name="Pursley I."/>
            <person name="Horton D.L."/>
            <person name="Alikhan N.F."/>
            <person name="Baker D."/>
            <person name="Gharbi K."/>
            <person name="Hall N."/>
            <person name="Watson M."/>
            <person name="Adriaenssens E.M."/>
            <person name="Foster-Nyarko E."/>
            <person name="Jarju S."/>
            <person name="Secka A."/>
            <person name="Antonio M."/>
            <person name="Oren A."/>
            <person name="Chaudhuri R.R."/>
            <person name="La Ragione R."/>
            <person name="Hildebrand F."/>
            <person name="Pallen M.J."/>
        </authorList>
    </citation>
    <scope>NUCLEOTIDE SEQUENCE</scope>
    <source>
        <strain evidence="9">10037</strain>
    </source>
</reference>
<keyword evidence="7" id="KW-0813">Transport</keyword>
<keyword evidence="7" id="KW-0653">Protein transport</keyword>
<name>A0A9D9I3I5_9BACT</name>
<feature type="transmembrane region" description="Helical" evidence="8">
    <location>
        <begin position="20"/>
        <end position="37"/>
    </location>
</feature>
<keyword evidence="6 8" id="KW-0472">Membrane</keyword>
<comment type="similarity">
    <text evidence="2 7">Belongs to the ExbD/TolR family.</text>
</comment>
<gene>
    <name evidence="9" type="ORF">IAB93_04805</name>
</gene>
<comment type="subcellular location">
    <subcellularLocation>
        <location evidence="1">Cell membrane</location>
        <topology evidence="1">Single-pass membrane protein</topology>
    </subcellularLocation>
    <subcellularLocation>
        <location evidence="7">Cell membrane</location>
        <topology evidence="7">Single-pass type II membrane protein</topology>
    </subcellularLocation>
</comment>
<sequence>MAKFGRKDKNKMPGVNTSSLPDIVFMVLFFFMVTTSMRTTEIKVTVRLPEASEAVKLDRKDLTSYIYIGTPILSMQAQYGNDVQIQLNDSYKTVSDIGDFIASARESMSESDRQLMTTALRVDEYARMGTVTDVKQELRRCYALKIMYSARKPH</sequence>
<evidence type="ECO:0000256" key="2">
    <source>
        <dbReference type="ARBA" id="ARBA00005811"/>
    </source>
</evidence>
<evidence type="ECO:0000256" key="7">
    <source>
        <dbReference type="RuleBase" id="RU003879"/>
    </source>
</evidence>